<dbReference type="Proteomes" id="UP000515135">
    <property type="component" value="Unplaced"/>
</dbReference>
<organism evidence="9 10">
    <name type="scientific">Branchiostoma belcheri</name>
    <name type="common">Amphioxus</name>
    <dbReference type="NCBI Taxonomy" id="7741"/>
    <lineage>
        <taxon>Eukaryota</taxon>
        <taxon>Metazoa</taxon>
        <taxon>Chordata</taxon>
        <taxon>Cephalochordata</taxon>
        <taxon>Leptocardii</taxon>
        <taxon>Amphioxiformes</taxon>
        <taxon>Branchiostomatidae</taxon>
        <taxon>Branchiostoma</taxon>
    </lineage>
</organism>
<dbReference type="GO" id="GO:0032526">
    <property type="term" value="P:response to retinoic acid"/>
    <property type="evidence" value="ECO:0007669"/>
    <property type="project" value="TreeGrafter"/>
</dbReference>
<dbReference type="InterPro" id="IPR050593">
    <property type="entry name" value="LovG"/>
</dbReference>
<comment type="catalytic activity">
    <reaction evidence="5">
        <text>a carboxylic ester + H2O = an alcohol + a carboxylate + H(+)</text>
        <dbReference type="Rhea" id="RHEA:21164"/>
        <dbReference type="ChEBI" id="CHEBI:15377"/>
        <dbReference type="ChEBI" id="CHEBI:15378"/>
        <dbReference type="ChEBI" id="CHEBI:29067"/>
        <dbReference type="ChEBI" id="CHEBI:30879"/>
        <dbReference type="ChEBI" id="CHEBI:33308"/>
        <dbReference type="EC" id="3.1.1.1"/>
    </reaction>
</comment>
<proteinExistence type="inferred from homology"/>
<dbReference type="GO" id="GO:0005737">
    <property type="term" value="C:cytoplasm"/>
    <property type="evidence" value="ECO:0007669"/>
    <property type="project" value="TreeGrafter"/>
</dbReference>
<dbReference type="FunFam" id="3.40.50.1820:FF:000073">
    <property type="entry name" value="esterase OVCA2 isoform X6"/>
    <property type="match status" value="1"/>
</dbReference>
<keyword evidence="9" id="KW-1185">Reference proteome</keyword>
<sequence length="228" mass="25749">MADGGKKLLKVLCIHGYRQNAQTFRERTGAFRKILKKHAELVFITAPLPVKPLENNDEEGGAIGASKEDQYGWWYSSNDDSFHAQDYTDVCKGFDQSVEVVKQVFKEQGPFDGVLGFSQGASFVAMLCALREKNVEPFAFDFAIMVAGFRSRSSQHDELYSTKVTCPTLHVYGDTDRVIQKEMSVEMLQYFKEPVELNHQGGHFIPTSAPQKKVYLDFLNTFLAKKNS</sequence>
<dbReference type="GO" id="GO:0106435">
    <property type="term" value="F:carboxylesterase activity"/>
    <property type="evidence" value="ECO:0007669"/>
    <property type="project" value="UniProtKB-EC"/>
</dbReference>
<dbReference type="Gene3D" id="3.40.50.1820">
    <property type="entry name" value="alpha/beta hydrolase"/>
    <property type="match status" value="1"/>
</dbReference>
<dbReference type="Pfam" id="PF03959">
    <property type="entry name" value="FSH1"/>
    <property type="match status" value="1"/>
</dbReference>
<evidence type="ECO:0000256" key="3">
    <source>
        <dbReference type="ARBA" id="ARBA00022801"/>
    </source>
</evidence>
<evidence type="ECO:0000256" key="6">
    <source>
        <dbReference type="ARBA" id="ARBA00093420"/>
    </source>
</evidence>
<dbReference type="RefSeq" id="XP_019644712.1">
    <property type="nucleotide sequence ID" value="XM_019789153.1"/>
</dbReference>
<dbReference type="InterPro" id="IPR005645">
    <property type="entry name" value="FSH-like_dom"/>
</dbReference>
<evidence type="ECO:0000256" key="7">
    <source>
        <dbReference type="ARBA" id="ARBA00093679"/>
    </source>
</evidence>
<dbReference type="SUPFAM" id="SSF53474">
    <property type="entry name" value="alpha/beta-Hydrolases"/>
    <property type="match status" value="1"/>
</dbReference>
<dbReference type="EC" id="3.1.1.1" evidence="4"/>
<dbReference type="AlphaFoldDB" id="A0A6P5ANR1"/>
<gene>
    <name evidence="10" type="primary">LOC109485480</name>
</gene>
<keyword evidence="3" id="KW-0378">Hydrolase</keyword>
<dbReference type="GO" id="GO:0005634">
    <property type="term" value="C:nucleus"/>
    <property type="evidence" value="ECO:0007669"/>
    <property type="project" value="TreeGrafter"/>
</dbReference>
<evidence type="ECO:0000313" key="10">
    <source>
        <dbReference type="RefSeq" id="XP_019644712.1"/>
    </source>
</evidence>
<dbReference type="InterPro" id="IPR029058">
    <property type="entry name" value="AB_hydrolase_fold"/>
</dbReference>
<name>A0A6P5ANR1_BRABE</name>
<evidence type="ECO:0000256" key="4">
    <source>
        <dbReference type="ARBA" id="ARBA00039155"/>
    </source>
</evidence>
<dbReference type="PANTHER" id="PTHR48070:SF6">
    <property type="entry name" value="ESTERASE OVCA2"/>
    <property type="match status" value="1"/>
</dbReference>
<evidence type="ECO:0000259" key="8">
    <source>
        <dbReference type="Pfam" id="PF03959"/>
    </source>
</evidence>
<dbReference type="OrthoDB" id="414698at2759"/>
<protein>
    <recommendedName>
        <fullName evidence="2">Esterase OVCA2</fullName>
        <ecNumber evidence="4">3.1.1.1</ecNumber>
    </recommendedName>
    <alternativeName>
        <fullName evidence="7">OVCA2 serine hydrolase domain-containing protein</fullName>
    </alternativeName>
</protein>
<evidence type="ECO:0000313" key="9">
    <source>
        <dbReference type="Proteomes" id="UP000515135"/>
    </source>
</evidence>
<accession>A0A6P5ANR1</accession>
<evidence type="ECO:0000256" key="1">
    <source>
        <dbReference type="ARBA" id="ARBA00005863"/>
    </source>
</evidence>
<dbReference type="PANTHER" id="PTHR48070">
    <property type="entry name" value="ESTERASE OVCA2"/>
    <property type="match status" value="1"/>
</dbReference>
<comment type="function">
    <text evidence="6">Exhibits ester hydrolase activity with a strong preference for long-chain alkyl ester substrates and high selectivity against a variety of short, branched, and substituted esters. Is able to hydrolyze ester bonds within a wide range of p-nitrophenyl derivatives (C2-C14) in vitro, with a strong preference toward substrates of &gt;8 carbons.</text>
</comment>
<feature type="domain" description="Serine hydrolase" evidence="8">
    <location>
        <begin position="8"/>
        <end position="213"/>
    </location>
</feature>
<evidence type="ECO:0000256" key="5">
    <source>
        <dbReference type="ARBA" id="ARBA00051142"/>
    </source>
</evidence>
<reference evidence="10" key="1">
    <citation type="submission" date="2025-08" db="UniProtKB">
        <authorList>
            <consortium name="RefSeq"/>
        </authorList>
    </citation>
    <scope>IDENTIFICATION</scope>
    <source>
        <tissue evidence="10">Gonad</tissue>
    </source>
</reference>
<evidence type="ECO:0000256" key="2">
    <source>
        <dbReference type="ARBA" id="ARBA00021974"/>
    </source>
</evidence>
<comment type="similarity">
    <text evidence="1">Belongs to the LovG family.</text>
</comment>
<dbReference type="GeneID" id="109485480"/>
<dbReference type="KEGG" id="bbel:109485480"/>